<organism evidence="1 2">
    <name type="scientific">Aequoribacter fuscus</name>
    <dbReference type="NCBI Taxonomy" id="2518989"/>
    <lineage>
        <taxon>Bacteria</taxon>
        <taxon>Pseudomonadati</taxon>
        <taxon>Pseudomonadota</taxon>
        <taxon>Gammaproteobacteria</taxon>
        <taxon>Cellvibrionales</taxon>
        <taxon>Halieaceae</taxon>
        <taxon>Aequoribacter</taxon>
    </lineage>
</organism>
<protein>
    <submittedName>
        <fullName evidence="1">Beta-lactamase-like protein</fullName>
    </submittedName>
</protein>
<dbReference type="Gene3D" id="1.25.40.880">
    <property type="entry name" value="Alkyl sulfatase, dimerisation domain"/>
    <property type="match status" value="1"/>
</dbReference>
<dbReference type="Pfam" id="PF14863">
    <property type="entry name" value="Alkyl_sulf_dimr"/>
    <property type="match status" value="1"/>
</dbReference>
<dbReference type="eggNOG" id="COG2015">
    <property type="taxonomic scope" value="Bacteria"/>
</dbReference>
<dbReference type="SMART" id="SM00849">
    <property type="entry name" value="Lactamase_B"/>
    <property type="match status" value="1"/>
</dbReference>
<dbReference type="Gene3D" id="3.60.15.10">
    <property type="entry name" value="Ribonuclease Z/Hydroxyacylglutathione hydrolase-like"/>
    <property type="match status" value="1"/>
</dbReference>
<dbReference type="EMBL" id="AEIG01000021">
    <property type="protein sequence ID" value="EGG30187.1"/>
    <property type="molecule type" value="Genomic_DNA"/>
</dbReference>
<evidence type="ECO:0000313" key="2">
    <source>
        <dbReference type="Proteomes" id="UP000005615"/>
    </source>
</evidence>
<dbReference type="OrthoDB" id="9815874at2"/>
<dbReference type="PANTHER" id="PTHR43223:SF2">
    <property type="entry name" value="METALLO-BETA-LACTAMASE DOMAIN-CONTAINING PROTEIN"/>
    <property type="match status" value="1"/>
</dbReference>
<dbReference type="RefSeq" id="WP_009575187.1">
    <property type="nucleotide sequence ID" value="NZ_AEIG01000021.1"/>
</dbReference>
<gene>
    <name evidence="1" type="ORF">IMCC3088_890</name>
</gene>
<dbReference type="Proteomes" id="UP000005615">
    <property type="component" value="Unassembled WGS sequence"/>
</dbReference>
<dbReference type="GO" id="GO:0046983">
    <property type="term" value="F:protein dimerization activity"/>
    <property type="evidence" value="ECO:0007669"/>
    <property type="project" value="InterPro"/>
</dbReference>
<dbReference type="InterPro" id="IPR029228">
    <property type="entry name" value="Alkyl_sulf_dimr"/>
</dbReference>
<proteinExistence type="predicted"/>
<keyword evidence="2" id="KW-1185">Reference proteome</keyword>
<dbReference type="AlphaFoldDB" id="F3L0G9"/>
<dbReference type="InterPro" id="IPR036866">
    <property type="entry name" value="RibonucZ/Hydroxyglut_hydro"/>
</dbReference>
<dbReference type="InterPro" id="IPR001279">
    <property type="entry name" value="Metallo-B-lactamas"/>
</dbReference>
<dbReference type="PANTHER" id="PTHR43223">
    <property type="entry name" value="ALKYL/ARYL-SULFATASE"/>
    <property type="match status" value="1"/>
</dbReference>
<comment type="caution">
    <text evidence="1">The sequence shown here is derived from an EMBL/GenBank/DDBJ whole genome shotgun (WGS) entry which is preliminary data.</text>
</comment>
<dbReference type="Pfam" id="PF00753">
    <property type="entry name" value="Lactamase_B"/>
    <property type="match status" value="1"/>
</dbReference>
<sequence>MNQFVKSWAAGLALVACGNGVAVADEASLDAPKPGELFQYTRAVVMEYPHIAQSMSSSKHDGFGGPSSRAIAHHMASRTSEEARQDARDMMDVQQIDSRTWFIVMPWVNVTVMETDEGLLLLDTGYAPAGPVLIDVLKELSDKPLHTIIFTHHHLDHAYGAWAFQQAGMTPRIIASDAFLTEMGLDVQLADFANARMNNQDPRDIPRTMAEMVAPTETFTGTKTLVMGGETFVLHTARGETEDHVWIHAPERNIVVSGDFHQPFLPNAGNGKRRQRHIDEWAQALRAMAATKPDTLLPMHGPAIQGADLVQEKLDTVASAFESIVAQVTEGLNAGLSQDAIIHSVELPPELKDHPDLDPYYNTVTDLAKMVVRQYTGWWDGVPSHWQAPRTRTIALAVIEAAGGIDAFLQKTQALMASDIATASQFADWAVEAYPENRAVLDLSMDVYAKRIVPGTPLNEISVYLGHMAKLKWRMARLDQ</sequence>
<dbReference type="InterPro" id="IPR052195">
    <property type="entry name" value="Bact_Alkyl/Aryl-Sulfatase"/>
</dbReference>
<name>F3L0G9_9GAMM</name>
<accession>F3L0G9</accession>
<reference evidence="1 2" key="1">
    <citation type="journal article" date="2011" name="J. Bacteriol.">
        <title>Genome sequence of strain IMCC3088, a proteorhodopsin-containing marine bacterium belonging to the OM60/NOR5 clade.</title>
        <authorList>
            <person name="Jang Y."/>
            <person name="Oh H.M."/>
            <person name="Kang I."/>
            <person name="Lee K."/>
            <person name="Yang S.J."/>
            <person name="Cho J.C."/>
        </authorList>
    </citation>
    <scope>NUCLEOTIDE SEQUENCE [LARGE SCALE GENOMIC DNA]</scope>
    <source>
        <strain evidence="1 2">IMCC3088</strain>
    </source>
</reference>
<dbReference type="PROSITE" id="PS51257">
    <property type="entry name" value="PROKAR_LIPOPROTEIN"/>
    <property type="match status" value="1"/>
</dbReference>
<dbReference type="InterPro" id="IPR038536">
    <property type="entry name" value="Alkyl/aryl-sulf_dimr_sf"/>
</dbReference>
<evidence type="ECO:0000313" key="1">
    <source>
        <dbReference type="EMBL" id="EGG30187.1"/>
    </source>
</evidence>
<dbReference type="SUPFAM" id="SSF56281">
    <property type="entry name" value="Metallo-hydrolase/oxidoreductase"/>
    <property type="match status" value="1"/>
</dbReference>